<feature type="transmembrane region" description="Helical" evidence="1">
    <location>
        <begin position="7"/>
        <end position="39"/>
    </location>
</feature>
<accession>A0AAW6XDY7</accession>
<keyword evidence="1" id="KW-1133">Transmembrane helix</keyword>
<comment type="caution">
    <text evidence="2">The sequence shown here is derived from an EMBL/GenBank/DDBJ whole genome shotgun (WGS) entry which is preliminary data.</text>
</comment>
<keyword evidence="1" id="KW-0472">Membrane</keyword>
<evidence type="ECO:0000256" key="1">
    <source>
        <dbReference type="SAM" id="Phobius"/>
    </source>
</evidence>
<dbReference type="Proteomes" id="UP001173597">
    <property type="component" value="Unassembled WGS sequence"/>
</dbReference>
<keyword evidence="5" id="KW-1185">Reference proteome</keyword>
<protein>
    <submittedName>
        <fullName evidence="2">Uncharacterized protein</fullName>
    </submittedName>
</protein>
<reference evidence="2" key="1">
    <citation type="submission" date="2023-01" db="EMBL/GenBank/DDBJ databases">
        <title>Genomic dissection of endemic carbapenem resistance: metallo-beta-lactamase gene dissemination through clonal, plasmid and integron transfer pathways.</title>
        <authorList>
            <person name="Macesic N."/>
        </authorList>
    </citation>
    <scope>NUCLEOTIDE SEQUENCE</scope>
    <source>
        <strain evidence="3">CPO382</strain>
        <strain evidence="2">CPO573</strain>
    </source>
</reference>
<feature type="transmembrane region" description="Helical" evidence="1">
    <location>
        <begin position="51"/>
        <end position="72"/>
    </location>
</feature>
<dbReference type="AlphaFoldDB" id="A0AAW6XDY7"/>
<gene>
    <name evidence="2" type="ORF">P9854_27300</name>
    <name evidence="3" type="ORF">P9921_27190</name>
</gene>
<proteinExistence type="predicted"/>
<evidence type="ECO:0000313" key="4">
    <source>
        <dbReference type="Proteomes" id="UP001173597"/>
    </source>
</evidence>
<sequence length="90" mass="10240">MLPKKVNFYLLIFLIGYCVIFLFLFIMLLVFGISVYAYFKIGVLNYGWGDVIYSGKTALAGGIPLGIGCWILSKLDERKRLKEQQSPPKE</sequence>
<name>A0AAW6XDY7_9GAMM</name>
<dbReference type="Proteomes" id="UP001174748">
    <property type="component" value="Unassembled WGS sequence"/>
</dbReference>
<dbReference type="EMBL" id="JARTOI010000101">
    <property type="protein sequence ID" value="MDK5174113.1"/>
    <property type="molecule type" value="Genomic_DNA"/>
</dbReference>
<evidence type="ECO:0000313" key="5">
    <source>
        <dbReference type="Proteomes" id="UP001174748"/>
    </source>
</evidence>
<keyword evidence="1" id="KW-0812">Transmembrane</keyword>
<organism evidence="2 4">
    <name type="scientific">Serratia nevei</name>
    <dbReference type="NCBI Taxonomy" id="2703794"/>
    <lineage>
        <taxon>Bacteria</taxon>
        <taxon>Pseudomonadati</taxon>
        <taxon>Pseudomonadota</taxon>
        <taxon>Gammaproteobacteria</taxon>
        <taxon>Enterobacterales</taxon>
        <taxon>Yersiniaceae</taxon>
        <taxon>Serratia</taxon>
    </lineage>
</organism>
<dbReference type="RefSeq" id="WP_055315628.1">
    <property type="nucleotide sequence ID" value="NZ_CAYETX010000049.1"/>
</dbReference>
<evidence type="ECO:0000313" key="3">
    <source>
        <dbReference type="EMBL" id="MDK5174113.1"/>
    </source>
</evidence>
<evidence type="ECO:0000313" key="2">
    <source>
        <dbReference type="EMBL" id="MDK4769446.1"/>
    </source>
</evidence>
<dbReference type="EMBL" id="JARTLO010000079">
    <property type="protein sequence ID" value="MDK4769446.1"/>
    <property type="molecule type" value="Genomic_DNA"/>
</dbReference>